<dbReference type="EMBL" id="JAGQLJ010000019">
    <property type="protein sequence ID" value="MCA9380826.1"/>
    <property type="molecule type" value="Genomic_DNA"/>
</dbReference>
<reference evidence="3" key="2">
    <citation type="journal article" date="2021" name="Microbiome">
        <title>Successional dynamics and alternative stable states in a saline activated sludge microbial community over 9 years.</title>
        <authorList>
            <person name="Wang Y."/>
            <person name="Ye J."/>
            <person name="Ju F."/>
            <person name="Liu L."/>
            <person name="Boyd J.A."/>
            <person name="Deng Y."/>
            <person name="Parks D.H."/>
            <person name="Jiang X."/>
            <person name="Yin X."/>
            <person name="Woodcroft B.J."/>
            <person name="Tyson G.W."/>
            <person name="Hugenholtz P."/>
            <person name="Polz M.F."/>
            <person name="Zhang T."/>
        </authorList>
    </citation>
    <scope>NUCLEOTIDE SEQUENCE</scope>
    <source>
        <strain evidence="3">HKST-UBA13</strain>
    </source>
</reference>
<keyword evidence="1" id="KW-0472">Membrane</keyword>
<reference evidence="3" key="1">
    <citation type="submission" date="2020-04" db="EMBL/GenBank/DDBJ databases">
        <authorList>
            <person name="Zhang T."/>
        </authorList>
    </citation>
    <scope>NUCLEOTIDE SEQUENCE</scope>
    <source>
        <strain evidence="3">HKST-UBA13</strain>
    </source>
</reference>
<proteinExistence type="predicted"/>
<keyword evidence="3" id="KW-0238">DNA-binding</keyword>
<dbReference type="GO" id="GO:0015628">
    <property type="term" value="P:protein secretion by the type II secretion system"/>
    <property type="evidence" value="ECO:0007669"/>
    <property type="project" value="TreeGrafter"/>
</dbReference>
<protein>
    <submittedName>
        <fullName evidence="3">ComEA family DNA-binding protein</fullName>
    </submittedName>
</protein>
<dbReference type="InterPro" id="IPR051675">
    <property type="entry name" value="Endo/Exo/Phosphatase_dom_1"/>
</dbReference>
<keyword evidence="1" id="KW-1133">Transmembrane helix</keyword>
<feature type="domain" description="Helix-hairpin-helix DNA-binding motif class 1" evidence="2">
    <location>
        <begin position="168"/>
        <end position="187"/>
    </location>
</feature>
<dbReference type="Pfam" id="PF12836">
    <property type="entry name" value="HHH_3"/>
    <property type="match status" value="1"/>
</dbReference>
<dbReference type="PANTHER" id="PTHR21180:SF32">
    <property type="entry name" value="ENDONUCLEASE_EXONUCLEASE_PHOSPHATASE FAMILY DOMAIN-CONTAINING PROTEIN 1"/>
    <property type="match status" value="1"/>
</dbReference>
<dbReference type="Gene3D" id="1.10.150.320">
    <property type="entry name" value="Photosystem II 12 kDa extrinsic protein"/>
    <property type="match status" value="1"/>
</dbReference>
<feature type="transmembrane region" description="Helical" evidence="1">
    <location>
        <begin position="6"/>
        <end position="27"/>
    </location>
</feature>
<keyword evidence="1" id="KW-0812">Transmembrane</keyword>
<dbReference type="Pfam" id="PF10531">
    <property type="entry name" value="SLBB"/>
    <property type="match status" value="1"/>
</dbReference>
<dbReference type="GO" id="GO:0015627">
    <property type="term" value="C:type II protein secretion system complex"/>
    <property type="evidence" value="ECO:0007669"/>
    <property type="project" value="TreeGrafter"/>
</dbReference>
<dbReference type="PANTHER" id="PTHR21180">
    <property type="entry name" value="ENDONUCLEASE/EXONUCLEASE/PHOSPHATASE FAMILY DOMAIN-CONTAINING PROTEIN 1"/>
    <property type="match status" value="1"/>
</dbReference>
<evidence type="ECO:0000256" key="1">
    <source>
        <dbReference type="SAM" id="Phobius"/>
    </source>
</evidence>
<gene>
    <name evidence="3" type="ORF">KC678_01030</name>
</gene>
<feature type="domain" description="Helix-hairpin-helix DNA-binding motif class 1" evidence="2">
    <location>
        <begin position="142"/>
        <end position="161"/>
    </location>
</feature>
<comment type="caution">
    <text evidence="3">The sequence shown here is derived from an EMBL/GenBank/DDBJ whole genome shotgun (WGS) entry which is preliminary data.</text>
</comment>
<name>A0A955IAL4_9BACT</name>
<evidence type="ECO:0000313" key="4">
    <source>
        <dbReference type="Proteomes" id="UP000775877"/>
    </source>
</evidence>
<dbReference type="SMART" id="SM00278">
    <property type="entry name" value="HhH1"/>
    <property type="match status" value="2"/>
</dbReference>
<accession>A0A955IAL4</accession>
<dbReference type="InterPro" id="IPR019554">
    <property type="entry name" value="Soluble_ligand-bd"/>
</dbReference>
<sequence length="190" mass="21039">MKKANVIQNIILFVLLLIFIFGFILAYRYQNQSIPKLSFQKEPNFNFLDSTYAYISGAVNNPGVYQINNSTRIIDLITLAKGFSENTDQNFVAEQINLSAHVEDEEHIFIPAYSDSSDTQSDSLQTEAKDNDLISINNASLSDLIQISGVGPSTAQKIIDNRPYSAIEDLLNVPGIGQATLNKVSPYVSL</sequence>
<dbReference type="AlphaFoldDB" id="A0A955IAL4"/>
<organism evidence="3 4">
    <name type="scientific">Candidatus Dojkabacteria bacterium</name>
    <dbReference type="NCBI Taxonomy" id="2099670"/>
    <lineage>
        <taxon>Bacteria</taxon>
        <taxon>Candidatus Dojkabacteria</taxon>
    </lineage>
</organism>
<evidence type="ECO:0000313" key="3">
    <source>
        <dbReference type="EMBL" id="MCA9380826.1"/>
    </source>
</evidence>
<dbReference type="SUPFAM" id="SSF81585">
    <property type="entry name" value="PsbU/PolX domain-like"/>
    <property type="match status" value="1"/>
</dbReference>
<evidence type="ECO:0000259" key="2">
    <source>
        <dbReference type="SMART" id="SM00278"/>
    </source>
</evidence>
<dbReference type="GO" id="GO:0006281">
    <property type="term" value="P:DNA repair"/>
    <property type="evidence" value="ECO:0007669"/>
    <property type="project" value="InterPro"/>
</dbReference>
<dbReference type="GO" id="GO:0003677">
    <property type="term" value="F:DNA binding"/>
    <property type="evidence" value="ECO:0007669"/>
    <property type="project" value="UniProtKB-KW"/>
</dbReference>
<dbReference type="Proteomes" id="UP000775877">
    <property type="component" value="Unassembled WGS sequence"/>
</dbReference>
<dbReference type="InterPro" id="IPR003583">
    <property type="entry name" value="Hlx-hairpin-Hlx_DNA-bd_motif"/>
</dbReference>